<accession>A0ABT8WR90</accession>
<dbReference type="EMBL" id="JAUOEL010000005">
    <property type="protein sequence ID" value="MDO5975432.1"/>
    <property type="molecule type" value="Genomic_DNA"/>
</dbReference>
<keyword evidence="2" id="KW-1185">Reference proteome</keyword>
<protein>
    <submittedName>
        <fullName evidence="1">Uncharacterized protein</fullName>
    </submittedName>
</protein>
<gene>
    <name evidence="1" type="ORF">Q4Q40_14645</name>
</gene>
<sequence>MEYDISGISFDLIPSAYQTYSAISFRQDKDHKDSDTYVDDESLRYSPADWEYYSIFEHSNCKSVKFKEASEFVFKLFEELYESVEDYNGLQQDINHLILTAAATALLKPSVAAKLKECGILNAPTLDAEPDFCFEYIVKDEDRPFNFNYCEYVMATRATNQVINKLKL</sequence>
<proteinExistence type="predicted"/>
<dbReference type="RefSeq" id="WP_303302632.1">
    <property type="nucleotide sequence ID" value="NZ_JAUOEL010000005.1"/>
</dbReference>
<reference evidence="1" key="1">
    <citation type="submission" date="2023-07" db="EMBL/GenBank/DDBJ databases">
        <title>Two novel species in the genus Flavivirga.</title>
        <authorList>
            <person name="Kwon K."/>
        </authorList>
    </citation>
    <scope>NUCLEOTIDE SEQUENCE</scope>
    <source>
        <strain evidence="1">KACC 14158</strain>
    </source>
</reference>
<evidence type="ECO:0000313" key="1">
    <source>
        <dbReference type="EMBL" id="MDO5975432.1"/>
    </source>
</evidence>
<dbReference type="Proteomes" id="UP001176806">
    <property type="component" value="Unassembled WGS sequence"/>
</dbReference>
<name>A0ABT8WR90_9FLAO</name>
<organism evidence="1 2">
    <name type="scientific">Flavivirga jejuensis</name>
    <dbReference type="NCBI Taxonomy" id="870487"/>
    <lineage>
        <taxon>Bacteria</taxon>
        <taxon>Pseudomonadati</taxon>
        <taxon>Bacteroidota</taxon>
        <taxon>Flavobacteriia</taxon>
        <taxon>Flavobacteriales</taxon>
        <taxon>Flavobacteriaceae</taxon>
        <taxon>Flavivirga</taxon>
    </lineage>
</organism>
<evidence type="ECO:0000313" key="2">
    <source>
        <dbReference type="Proteomes" id="UP001176806"/>
    </source>
</evidence>
<comment type="caution">
    <text evidence="1">The sequence shown here is derived from an EMBL/GenBank/DDBJ whole genome shotgun (WGS) entry which is preliminary data.</text>
</comment>